<dbReference type="InterPro" id="IPR036291">
    <property type="entry name" value="NAD(P)-bd_dom_sf"/>
</dbReference>
<evidence type="ECO:0000313" key="3">
    <source>
        <dbReference type="Proteomes" id="UP000433101"/>
    </source>
</evidence>
<dbReference type="Gene3D" id="3.40.50.720">
    <property type="entry name" value="NAD(P)-binding Rossmann-like Domain"/>
    <property type="match status" value="1"/>
</dbReference>
<dbReference type="SUPFAM" id="SSF51735">
    <property type="entry name" value="NAD(P)-binding Rossmann-fold domains"/>
    <property type="match status" value="1"/>
</dbReference>
<organism evidence="2 3">
    <name type="scientific">Stappia sediminis</name>
    <dbReference type="NCBI Taxonomy" id="2692190"/>
    <lineage>
        <taxon>Bacteria</taxon>
        <taxon>Pseudomonadati</taxon>
        <taxon>Pseudomonadota</taxon>
        <taxon>Alphaproteobacteria</taxon>
        <taxon>Hyphomicrobiales</taxon>
        <taxon>Stappiaceae</taxon>
        <taxon>Stappia</taxon>
    </lineage>
</organism>
<dbReference type="NCBIfam" id="NF005559">
    <property type="entry name" value="PRK07231.1"/>
    <property type="match status" value="1"/>
</dbReference>
<comment type="similarity">
    <text evidence="1">Belongs to the short-chain dehydrogenases/reductases (SDR) family.</text>
</comment>
<dbReference type="PANTHER" id="PTHR42760:SF135">
    <property type="entry name" value="BLL7886 PROTEIN"/>
    <property type="match status" value="1"/>
</dbReference>
<dbReference type="Pfam" id="PF13561">
    <property type="entry name" value="adh_short_C2"/>
    <property type="match status" value="1"/>
</dbReference>
<dbReference type="RefSeq" id="WP_160776942.1">
    <property type="nucleotide sequence ID" value="NZ_WUMV01000008.1"/>
</dbReference>
<dbReference type="CDD" id="cd05233">
    <property type="entry name" value="SDR_c"/>
    <property type="match status" value="1"/>
</dbReference>
<evidence type="ECO:0000313" key="2">
    <source>
        <dbReference type="EMBL" id="MXN66697.1"/>
    </source>
</evidence>
<dbReference type="GO" id="GO:0030497">
    <property type="term" value="P:fatty acid elongation"/>
    <property type="evidence" value="ECO:0007669"/>
    <property type="project" value="TreeGrafter"/>
</dbReference>
<reference evidence="2 3" key="1">
    <citation type="submission" date="2019-12" db="EMBL/GenBank/DDBJ databases">
        <authorList>
            <person name="Li M."/>
        </authorList>
    </citation>
    <scope>NUCLEOTIDE SEQUENCE [LARGE SCALE GENOMIC DNA]</scope>
    <source>
        <strain evidence="2 3">GBMRC 2046</strain>
    </source>
</reference>
<name>A0A7X3LX54_9HYPH</name>
<gene>
    <name evidence="2" type="ORF">GR183_17415</name>
</gene>
<dbReference type="Proteomes" id="UP000433101">
    <property type="component" value="Unassembled WGS sequence"/>
</dbReference>
<dbReference type="EMBL" id="WUMV01000008">
    <property type="protein sequence ID" value="MXN66697.1"/>
    <property type="molecule type" value="Genomic_DNA"/>
</dbReference>
<keyword evidence="2" id="KW-0560">Oxidoreductase</keyword>
<sequence length="256" mass="26940">MDFGSALKSKRILITGASSGLGMHFARLAARQGAKVAVAARRRERLEDLAGELLTLGAERSLACTLDVSDEASINACIDEVANAFDGLDVLVNNAGTASGGAALDQTAGDFDQVIDVNLRGVWLLSVAAGRHWRDTGTPGAIVNIASILGERVAKGVAPYAISKAGVVQMTKVLALELSRYDVRVNAIAPGYFETEINAGFFDTPQGEAMIKRIPMRRIGNPEELDGPFILLSSDASRYMTGAVIPVDGGHLVSSL</sequence>
<dbReference type="AlphaFoldDB" id="A0A7X3LX54"/>
<evidence type="ECO:0000256" key="1">
    <source>
        <dbReference type="ARBA" id="ARBA00006484"/>
    </source>
</evidence>
<dbReference type="PROSITE" id="PS00061">
    <property type="entry name" value="ADH_SHORT"/>
    <property type="match status" value="1"/>
</dbReference>
<accession>A0A7X3LX54</accession>
<dbReference type="InterPro" id="IPR002347">
    <property type="entry name" value="SDR_fam"/>
</dbReference>
<dbReference type="InterPro" id="IPR020904">
    <property type="entry name" value="Sc_DH/Rdtase_CS"/>
</dbReference>
<dbReference type="EC" id="1.1.1.47" evidence="2"/>
<dbReference type="PANTHER" id="PTHR42760">
    <property type="entry name" value="SHORT-CHAIN DEHYDROGENASES/REDUCTASES FAMILY MEMBER"/>
    <property type="match status" value="1"/>
</dbReference>
<keyword evidence="3" id="KW-1185">Reference proteome</keyword>
<proteinExistence type="inferred from homology"/>
<dbReference type="FunFam" id="3.40.50.720:FF:000084">
    <property type="entry name" value="Short-chain dehydrogenase reductase"/>
    <property type="match status" value="1"/>
</dbReference>
<protein>
    <submittedName>
        <fullName evidence="2">Glucose 1-dehydrogenase</fullName>
        <ecNumber evidence="2">1.1.1.47</ecNumber>
    </submittedName>
</protein>
<dbReference type="PRINTS" id="PR00081">
    <property type="entry name" value="GDHRDH"/>
</dbReference>
<comment type="caution">
    <text evidence="2">The sequence shown here is derived from an EMBL/GenBank/DDBJ whole genome shotgun (WGS) entry which is preliminary data.</text>
</comment>
<dbReference type="GO" id="GO:0047936">
    <property type="term" value="F:glucose 1-dehydrogenase [NAD(P)+] activity"/>
    <property type="evidence" value="ECO:0007669"/>
    <property type="project" value="UniProtKB-EC"/>
</dbReference>
<dbReference type="PRINTS" id="PR00080">
    <property type="entry name" value="SDRFAMILY"/>
</dbReference>